<evidence type="ECO:0000256" key="1">
    <source>
        <dbReference type="SAM" id="Phobius"/>
    </source>
</evidence>
<dbReference type="OrthoDB" id="9816061at2"/>
<name>A0A4R2P423_9BACL</name>
<feature type="transmembrane region" description="Helical" evidence="1">
    <location>
        <begin position="62"/>
        <end position="82"/>
    </location>
</feature>
<feature type="transmembrane region" description="Helical" evidence="1">
    <location>
        <begin position="149"/>
        <end position="170"/>
    </location>
</feature>
<dbReference type="EMBL" id="SLXK01000014">
    <property type="protein sequence ID" value="TCP28888.1"/>
    <property type="molecule type" value="Genomic_DNA"/>
</dbReference>
<feature type="transmembrane region" description="Helical" evidence="1">
    <location>
        <begin position="117"/>
        <end position="137"/>
    </location>
</feature>
<comment type="caution">
    <text evidence="2">The sequence shown here is derived from an EMBL/GenBank/DDBJ whole genome shotgun (WGS) entry which is preliminary data.</text>
</comment>
<evidence type="ECO:0000313" key="2">
    <source>
        <dbReference type="EMBL" id="TCP28888.1"/>
    </source>
</evidence>
<proteinExistence type="predicted"/>
<dbReference type="AlphaFoldDB" id="A0A4R2P423"/>
<feature type="transmembrane region" description="Helical" evidence="1">
    <location>
        <begin position="6"/>
        <end position="24"/>
    </location>
</feature>
<feature type="transmembrane region" description="Helical" evidence="1">
    <location>
        <begin position="89"/>
        <end position="111"/>
    </location>
</feature>
<keyword evidence="1" id="KW-0472">Membrane</keyword>
<keyword evidence="1" id="KW-0812">Transmembrane</keyword>
<dbReference type="Proteomes" id="UP000295416">
    <property type="component" value="Unassembled WGS sequence"/>
</dbReference>
<reference evidence="2 3" key="1">
    <citation type="submission" date="2019-03" db="EMBL/GenBank/DDBJ databases">
        <title>Genomic Encyclopedia of Type Strains, Phase IV (KMG-IV): sequencing the most valuable type-strain genomes for metagenomic binning, comparative biology and taxonomic classification.</title>
        <authorList>
            <person name="Goeker M."/>
        </authorList>
    </citation>
    <scope>NUCLEOTIDE SEQUENCE [LARGE SCALE GENOMIC DNA]</scope>
    <source>
        <strain evidence="2 3">DSM 19377</strain>
    </source>
</reference>
<keyword evidence="3" id="KW-1185">Reference proteome</keyword>
<keyword evidence="1" id="KW-1133">Transmembrane helix</keyword>
<gene>
    <name evidence="2" type="ORF">EV207_11410</name>
</gene>
<protein>
    <submittedName>
        <fullName evidence="2">Uncharacterized protein</fullName>
    </submittedName>
</protein>
<sequence>MEYKVIVPLIIILIIPICISIKVLTQRKELSNMAGMTITMAQGMNIGLTTGIILGISHPNSIFITTVISMLLGLTIGVISGLPFNTIAVLDGLLSGVMGGMMGAMIGAMVSPEYSGALLRIMIVIYLSTSLTIFLTLRRPKRQSYQFNRIMLICLFVAVFYLFNVSHIFANELVNTSSQMNPMGSMDHSVTVMNNKELMKRKEKTLVIKAE</sequence>
<dbReference type="RefSeq" id="WP_132746193.1">
    <property type="nucleotide sequence ID" value="NZ_SLXK01000014.1"/>
</dbReference>
<organism evidence="2 3">
    <name type="scientific">Scopulibacillus darangshiensis</name>
    <dbReference type="NCBI Taxonomy" id="442528"/>
    <lineage>
        <taxon>Bacteria</taxon>
        <taxon>Bacillati</taxon>
        <taxon>Bacillota</taxon>
        <taxon>Bacilli</taxon>
        <taxon>Bacillales</taxon>
        <taxon>Sporolactobacillaceae</taxon>
        <taxon>Scopulibacillus</taxon>
    </lineage>
</organism>
<accession>A0A4R2P423</accession>
<feature type="transmembrane region" description="Helical" evidence="1">
    <location>
        <begin position="36"/>
        <end position="56"/>
    </location>
</feature>
<evidence type="ECO:0000313" key="3">
    <source>
        <dbReference type="Proteomes" id="UP000295416"/>
    </source>
</evidence>